<dbReference type="SUPFAM" id="SSF100920">
    <property type="entry name" value="Heat shock protein 70kD (HSP70), peptide-binding domain"/>
    <property type="match status" value="1"/>
</dbReference>
<feature type="compositionally biased region" description="Basic and acidic residues" evidence="3">
    <location>
        <begin position="2134"/>
        <end position="2144"/>
    </location>
</feature>
<feature type="compositionally biased region" description="Polar residues" evidence="3">
    <location>
        <begin position="679"/>
        <end position="690"/>
    </location>
</feature>
<feature type="compositionally biased region" description="Basic and acidic residues" evidence="3">
    <location>
        <begin position="83"/>
        <end position="92"/>
    </location>
</feature>
<feature type="compositionally biased region" description="Polar residues" evidence="3">
    <location>
        <begin position="930"/>
        <end position="942"/>
    </location>
</feature>
<protein>
    <submittedName>
        <fullName evidence="4">Uncharacterized protein</fullName>
    </submittedName>
</protein>
<dbReference type="InterPro" id="IPR013126">
    <property type="entry name" value="Hsp_70_fam"/>
</dbReference>
<feature type="compositionally biased region" description="Basic and acidic residues" evidence="3">
    <location>
        <begin position="997"/>
        <end position="1006"/>
    </location>
</feature>
<comment type="caution">
    <text evidence="4">The sequence shown here is derived from an EMBL/GenBank/DDBJ whole genome shotgun (WGS) entry which is preliminary data.</text>
</comment>
<keyword evidence="2" id="KW-0067">ATP-binding</keyword>
<name>A0ABD3IDB0_9MARC</name>
<evidence type="ECO:0000313" key="4">
    <source>
        <dbReference type="EMBL" id="KAL3700529.1"/>
    </source>
</evidence>
<dbReference type="PANTHER" id="PTHR19375">
    <property type="entry name" value="HEAT SHOCK PROTEIN 70KDA"/>
    <property type="match status" value="1"/>
</dbReference>
<feature type="compositionally biased region" description="Basic and acidic residues" evidence="3">
    <location>
        <begin position="333"/>
        <end position="356"/>
    </location>
</feature>
<accession>A0ABD3IDB0</accession>
<dbReference type="PRINTS" id="PR00301">
    <property type="entry name" value="HEATSHOCK70"/>
</dbReference>
<feature type="region of interest" description="Disordered" evidence="3">
    <location>
        <begin position="1179"/>
        <end position="1270"/>
    </location>
</feature>
<feature type="region of interest" description="Disordered" evidence="3">
    <location>
        <begin position="1108"/>
        <end position="1136"/>
    </location>
</feature>
<dbReference type="Proteomes" id="UP001633002">
    <property type="component" value="Unassembled WGS sequence"/>
</dbReference>
<feature type="compositionally biased region" description="Basic and acidic residues" evidence="3">
    <location>
        <begin position="550"/>
        <end position="570"/>
    </location>
</feature>
<evidence type="ECO:0000256" key="3">
    <source>
        <dbReference type="SAM" id="MobiDB-lite"/>
    </source>
</evidence>
<feature type="compositionally biased region" description="Basic and acidic residues" evidence="3">
    <location>
        <begin position="2096"/>
        <end position="2106"/>
    </location>
</feature>
<feature type="region of interest" description="Disordered" evidence="3">
    <location>
        <begin position="2065"/>
        <end position="2194"/>
    </location>
</feature>
<dbReference type="Pfam" id="PF00012">
    <property type="entry name" value="HSP70"/>
    <property type="match status" value="1"/>
</dbReference>
<feature type="compositionally biased region" description="Basic and acidic residues" evidence="3">
    <location>
        <begin position="31"/>
        <end position="61"/>
    </location>
</feature>
<feature type="compositionally biased region" description="Basic residues" evidence="3">
    <location>
        <begin position="697"/>
        <end position="709"/>
    </location>
</feature>
<feature type="compositionally biased region" description="Basic and acidic residues" evidence="3">
    <location>
        <begin position="2167"/>
        <end position="2177"/>
    </location>
</feature>
<feature type="compositionally biased region" description="Polar residues" evidence="3">
    <location>
        <begin position="905"/>
        <end position="914"/>
    </location>
</feature>
<feature type="compositionally biased region" description="Acidic residues" evidence="3">
    <location>
        <begin position="2156"/>
        <end position="2166"/>
    </location>
</feature>
<dbReference type="InterPro" id="IPR029047">
    <property type="entry name" value="HSP70_peptide-bd_sf"/>
</dbReference>
<dbReference type="GO" id="GO:0005524">
    <property type="term" value="F:ATP binding"/>
    <property type="evidence" value="ECO:0007669"/>
    <property type="project" value="UniProtKB-KW"/>
</dbReference>
<sequence>MQNKDDSFHTETLNEEIEVLYEDEMVLENTDTTKHVEKGDGRRTKKNLSEGRSKVKNKEVQKGGNDSESLNPFLKSNHARNNRSRDERRDDTFTSVDSASDLVKADGLSSESKMYDSTVLDENTDSPKTKETQKFQRSDTEESESGGTYVVDDQPGTPDTFISSREDFDAETIFTSSEIRVTHQPNEEDTHFQVKARLEGAASGEKYTVKHEVDETLVNQRLMNRKCSTKVSDSHEDLFLVGEDAFPVATEVEVRMMTDDKVRFNDDINSKETYEVGVKMMTEDNMPLNDGINLRETSAQGKRAANARKARVAKMKRSSIKGTTTTQKKRTQNLKDGKNMLDSQRSKAQVEPEIRSSSKVGNNRDNLETNEICESSKSVELLMPEAIKAEGLRVEKDESVNKSQERRSVSDKMKIEDLYTGNRRRSVSDVEMVKKPDRKLKGKDYTSCEDGSGNSVLTMNKTEMGTKNTKHNTSILNMSKTEMETKHTTDNTSILNMSKTEMETKNTTDNTSDSEISTHLNMGEPSIHLETNSSMNLCEESNPVLQESEENFKAKDGKSSEDVKELEIREGQQNNNPASDANRIEVETGRSIVDKTSAAEVSTYFETGESRTHRESNSSTKTYGKTNPKLEKSRENAKGEVYQSSEDWKEANTRKGSKQLNDSVLDTKKIERETRIIADNTSDSRVSTESEMGENSRHRKSYSSKKASGKKTVFGRQVKTLRGKQKKNSGLDTSKTEMETKEDPFNTSDTLEDSSYSQIGESSTHRGSFACGEAYGEANPVLEKSEENLKGKNYKSSEDWKQVKTRKGKQLDDSLLDMKKETKSIADNTSDSGVSTESEVGETSIQRKSYPSKKTTGKTTVFGKSKRKQSKSSEHVKQSRPRRSTQDDNSILDMSNIETERRKSTGTASDTGVSSHFELGESSVHRESHSSMTAYGETTLSLEKSEGNQNGKDDKSSEALKQTRKAQQHESSPPVISRRDMKTEKFGRSTNDISDMEASRHFEIGESSKNTRASSHMRIDGERNSLVGESEEQDDNQTRSDAIDDATILHENDFSRMDDRPVDENSRMKTMVLNLPHDSRINNENERQKKENRKAENLEEICEGITKTSEKHQNSNEKVKTVRKVKSRAGKSKEKEQFQLFQQKDKSKWVHPYGEENTTTENIQVKELTVTNEELHDVRNRVRTNIPTGKKLRGNTLSISPNKKKLKNQPAPKTLNSSGTRWKSNNASDIFKHPVQVRRNEDDDQLRSESDPQKDHLKSHGRSDSFGSTRTLSDINLSSLTQGLSHVEHFNTESEDQKSVYGTPPNLEIDTSETMAYLNSDTGIKAEETNIEDMSLPTTSNIKKDVDQLTEFDSMDDLPKGSRNSLASVVKSNTLQEMILNSSPEEETDDEQAVKPNSVPTSATPTSTIYPVHDRDDTKRPFMDSFNPIPDPSDNIIKSDLSSMTSNASVSSDALSAESTKASTPETESNYRQVTRSAREPTTNITDKDDPRLKNLNTRITDIPSTSEESNIKECKELKFGDKDAKNTSRDITPNITETFLNKPDMFSSENIEVGKRQDASARNYKTTAGNKATVLTPVNDHSTESLNFTDSSSANPENLARVIKDAEESPPNEISMGGTDELGQTIRRPFLNTTQRNGPGESIPTRSWSEDDEEGQKYLRKDDEEEQVEKGKFDITFGIPDDISSSVPHEYMGKDKLQESSTSHPKRVMNDSGSSSLSVVDSSLDTSRVEDSVYLSTKAGSGYRETGRNTLKYIISDLNNSEMASKQSVLLEEKGQDFVKRCLADRSVNLDIPPNGTTMIFSKEEKPEGNSNMPAPGASAAVMPETKSMETDERQVSKSSIGIEGNQGSEKVDTETEEMFRIKKDRLDSVVPDYTAHDVIHIVSTSTSASNNAIPTITGPQPEDKYEEAKDEAKAEDKYDTDKEQVSKSSIGTERYKVSETVEDKTKKYILIKKDRLDSVDYDYTAPEVIHTASTSTSVSRTAIPTVASPQAEDQYEEAEDMAEAEDKYETQKEQVSKLCIGTEGYHGSEKVKDETEQMFLIEKDNLDRVVCYRTPDVIHVVSTSTSVSKNHADPTVAGPQAEDKYKEAEDEVDAVDKHETESSKASKNAIPTIAGPQPEDKYEDAKDEVEAEDKYKIDEEQVSKSSTDPQAEDKYEEAEDEVETEDKHETDEERISMSSKGTEGYKGSEKVKDETEEMFLIKKDGLDKLVCDYTEPDVIHNASTSTSASNYAIPTQAEDKYEDAKEKAEAEDIYKIDKKQVSKPSIGNEGYQRSEKVKDENEEILLIKNDILDRVVCDYTASDLIHGASTSTLVSKNAIPTIAGTERYQGSEKVEDKTEESVLARKDRLDRVVCDYTAPDVIHVASTSSSFSKNAIPIVTGPQAEDECQQPHEGNMRSTTEEFTRQLSSHRTKDETIGLQLTTFEHGVPLSCSALETEIISPSLSRDLSKNMAPIQTSSRDFITLRKLTPLTLGLETVGGVMTPIIPRNTTLPVHRRQLISTHTDNQTEVLVHIFEGERLWVRENKILGSFEIKGIARAPRGEPLIPILFEIDAQGILNVLHEKVERAGEQTRRRLTLAISNVSVRPDRQKILQMIQDAAKHKAEDDEHRKRIQLKESFEDYVFRMRNIIIDKRIDKLVDPKEKEEMLAAVRSALNWLNVSNWHLYNKRQVPDFQEINSQRKSLQKICDAVIGKILQRPSKSTHTGS</sequence>
<feature type="compositionally biased region" description="Basic and acidic residues" evidence="3">
    <location>
        <begin position="1903"/>
        <end position="1927"/>
    </location>
</feature>
<feature type="compositionally biased region" description="Polar residues" evidence="3">
    <location>
        <begin position="887"/>
        <end position="897"/>
    </location>
</feature>
<feature type="compositionally biased region" description="Basic and acidic residues" evidence="3">
    <location>
        <begin position="665"/>
        <end position="676"/>
    </location>
</feature>
<dbReference type="EMBL" id="JBJQOH010000001">
    <property type="protein sequence ID" value="KAL3700529.1"/>
    <property type="molecule type" value="Genomic_DNA"/>
</dbReference>
<keyword evidence="5" id="KW-1185">Reference proteome</keyword>
<feature type="compositionally biased region" description="Low complexity" evidence="3">
    <location>
        <begin position="852"/>
        <end position="863"/>
    </location>
</feature>
<feature type="region of interest" description="Disordered" evidence="3">
    <location>
        <begin position="549"/>
        <end position="1042"/>
    </location>
</feature>
<keyword evidence="1" id="KW-0547">Nucleotide-binding</keyword>
<feature type="compositionally biased region" description="Basic and acidic residues" evidence="3">
    <location>
        <begin position="628"/>
        <end position="638"/>
    </location>
</feature>
<feature type="compositionally biased region" description="Basic and acidic residues" evidence="3">
    <location>
        <begin position="1656"/>
        <end position="1674"/>
    </location>
</feature>
<feature type="compositionally biased region" description="Basic residues" evidence="3">
    <location>
        <begin position="1121"/>
        <end position="1130"/>
    </location>
</feature>
<organism evidence="4 5">
    <name type="scientific">Riccia sorocarpa</name>
    <dbReference type="NCBI Taxonomy" id="122646"/>
    <lineage>
        <taxon>Eukaryota</taxon>
        <taxon>Viridiplantae</taxon>
        <taxon>Streptophyta</taxon>
        <taxon>Embryophyta</taxon>
        <taxon>Marchantiophyta</taxon>
        <taxon>Marchantiopsida</taxon>
        <taxon>Marchantiidae</taxon>
        <taxon>Marchantiales</taxon>
        <taxon>Ricciaceae</taxon>
        <taxon>Riccia</taxon>
    </lineage>
</organism>
<proteinExistence type="predicted"/>
<evidence type="ECO:0000256" key="2">
    <source>
        <dbReference type="ARBA" id="ARBA00022840"/>
    </source>
</evidence>
<feature type="compositionally biased region" description="Basic and acidic residues" evidence="3">
    <location>
        <begin position="734"/>
        <end position="744"/>
    </location>
</feature>
<feature type="compositionally biased region" description="Polar residues" evidence="3">
    <location>
        <begin position="1214"/>
        <end position="1228"/>
    </location>
</feature>
<feature type="compositionally biased region" description="Basic and acidic residues" evidence="3">
    <location>
        <begin position="783"/>
        <end position="802"/>
    </location>
</feature>
<feature type="compositionally biased region" description="Low complexity" evidence="3">
    <location>
        <begin position="1712"/>
        <end position="1723"/>
    </location>
</feature>
<feature type="region of interest" description="Disordered" evidence="3">
    <location>
        <begin position="1631"/>
        <end position="1723"/>
    </location>
</feature>
<dbReference type="SUPFAM" id="SSF100934">
    <property type="entry name" value="Heat shock protein 70kD (HSP70), C-terminal subdomain"/>
    <property type="match status" value="1"/>
</dbReference>
<dbReference type="InterPro" id="IPR029048">
    <property type="entry name" value="HSP70_C_sf"/>
</dbReference>
<feature type="compositionally biased region" description="Polar residues" evidence="3">
    <location>
        <begin position="825"/>
        <end position="849"/>
    </location>
</feature>
<feature type="region of interest" description="Disordered" evidence="3">
    <location>
        <begin position="24"/>
        <end position="165"/>
    </location>
</feature>
<feature type="compositionally biased region" description="Polar residues" evidence="3">
    <location>
        <begin position="745"/>
        <end position="766"/>
    </location>
</feature>
<feature type="compositionally biased region" description="Basic and acidic residues" evidence="3">
    <location>
        <begin position="977"/>
        <end position="987"/>
    </location>
</feature>
<dbReference type="Gene3D" id="2.60.34.10">
    <property type="entry name" value="Substrate Binding Domain Of DNAk, Chain A, domain 1"/>
    <property type="match status" value="1"/>
</dbReference>
<feature type="region of interest" description="Disordered" evidence="3">
    <location>
        <begin position="1893"/>
        <end position="1930"/>
    </location>
</feature>
<feature type="compositionally biased region" description="Basic and acidic residues" evidence="3">
    <location>
        <begin position="809"/>
        <end position="824"/>
    </location>
</feature>
<feature type="compositionally biased region" description="Basic and acidic residues" evidence="3">
    <location>
        <begin position="1238"/>
        <end position="1263"/>
    </location>
</feature>
<evidence type="ECO:0000256" key="1">
    <source>
        <dbReference type="ARBA" id="ARBA00022741"/>
    </source>
</evidence>
<feature type="compositionally biased region" description="Basic and acidic residues" evidence="3">
    <location>
        <begin position="943"/>
        <end position="958"/>
    </location>
</feature>
<dbReference type="Gene3D" id="1.20.1270.10">
    <property type="match status" value="1"/>
</dbReference>
<evidence type="ECO:0000313" key="5">
    <source>
        <dbReference type="Proteomes" id="UP001633002"/>
    </source>
</evidence>
<gene>
    <name evidence="4" type="ORF">R1sor_018551</name>
</gene>
<feature type="compositionally biased region" description="Polar residues" evidence="3">
    <location>
        <begin position="1398"/>
        <end position="1409"/>
    </location>
</feature>
<feature type="region of interest" description="Disordered" evidence="3">
    <location>
        <begin position="309"/>
        <end position="365"/>
    </location>
</feature>
<feature type="compositionally biased region" description="Basic and acidic residues" evidence="3">
    <location>
        <begin position="1108"/>
        <end position="1120"/>
    </location>
</feature>
<feature type="compositionally biased region" description="Polar residues" evidence="3">
    <location>
        <begin position="1440"/>
        <end position="1485"/>
    </location>
</feature>
<feature type="region of interest" description="Disordered" evidence="3">
    <location>
        <begin position="1382"/>
        <end position="1493"/>
    </location>
</feature>
<feature type="compositionally biased region" description="Basic and acidic residues" evidence="3">
    <location>
        <begin position="125"/>
        <end position="140"/>
    </location>
</feature>
<feature type="region of interest" description="Disordered" evidence="3">
    <location>
        <begin position="1796"/>
        <end position="1819"/>
    </location>
</feature>
<reference evidence="4 5" key="1">
    <citation type="submission" date="2024-09" db="EMBL/GenBank/DDBJ databases">
        <title>Chromosome-scale assembly of Riccia sorocarpa.</title>
        <authorList>
            <person name="Paukszto L."/>
        </authorList>
    </citation>
    <scope>NUCLEOTIDE SEQUENCE [LARGE SCALE GENOMIC DNA]</scope>
    <source>
        <strain evidence="4">LP-2024</strain>
        <tissue evidence="4">Aerial parts of the thallus</tissue>
    </source>
</reference>
<feature type="compositionally biased region" description="Basic residues" evidence="3">
    <location>
        <begin position="309"/>
        <end position="319"/>
    </location>
</feature>
<feature type="compositionally biased region" description="Basic and acidic residues" evidence="3">
    <location>
        <begin position="1412"/>
        <end position="1422"/>
    </location>
</feature>